<evidence type="ECO:0000256" key="2">
    <source>
        <dbReference type="ARBA" id="ARBA00034247"/>
    </source>
</evidence>
<dbReference type="GO" id="GO:0043709">
    <property type="term" value="P:cell adhesion involved in single-species biofilm formation"/>
    <property type="evidence" value="ECO:0007669"/>
    <property type="project" value="TreeGrafter"/>
</dbReference>
<protein>
    <recommendedName>
        <fullName evidence="1">diguanylate cyclase</fullName>
        <ecNumber evidence="1">2.7.7.65</ecNumber>
    </recommendedName>
</protein>
<feature type="transmembrane region" description="Helical" evidence="4">
    <location>
        <begin position="191"/>
        <end position="212"/>
    </location>
</feature>
<dbReference type="PROSITE" id="PS50887">
    <property type="entry name" value="GGDEF"/>
    <property type="match status" value="1"/>
</dbReference>
<feature type="transmembrane region" description="Helical" evidence="4">
    <location>
        <begin position="117"/>
        <end position="139"/>
    </location>
</feature>
<keyword evidence="4" id="KW-0812">Transmembrane</keyword>
<dbReference type="Proteomes" id="UP000199391">
    <property type="component" value="Unassembled WGS sequence"/>
</dbReference>
<sequence>MEPKTVFLIGALMMLANGGVLGLMHRDLPHTLRPSAVSWRIATLLHACGCLMFMVQDELPKGFILPLANGLVMFGFTGYWRALRQFYGVPDSWWLLLPAGAATFGVFWFTAMEANTVPRILIVSTAWVVMMLGCVRNLLGQKRRDRAVSRLVMTGIFIAVIAFVLARVLYFATLDIGPAYSVTDTSNWINFATPIVVAVVPVIGTTAFLLMISERIRRQWERAASTDYLTGLANRRTLADAGARRHAAARAKGDGFGLAVIDIDHFKSINDRHGHDIGDVALKHVAAQLQVACREAELPARQGGEEFVVLFEDVDRASAHAAGERLRLAVAAQPFVAGDLTLPLTVSIGVAVLEEGDADFDCLLRRADAALYAAKRNGRNRVESAAGRHASLPDGGASAAHQISQSL</sequence>
<dbReference type="EMBL" id="FPBO01000028">
    <property type="protein sequence ID" value="SFV08241.1"/>
    <property type="molecule type" value="Genomic_DNA"/>
</dbReference>
<evidence type="ECO:0000259" key="5">
    <source>
        <dbReference type="PROSITE" id="PS50887"/>
    </source>
</evidence>
<evidence type="ECO:0000313" key="7">
    <source>
        <dbReference type="Proteomes" id="UP000199391"/>
    </source>
</evidence>
<feature type="domain" description="GGDEF" evidence="5">
    <location>
        <begin position="254"/>
        <end position="387"/>
    </location>
</feature>
<dbReference type="OrthoDB" id="9813903at2"/>
<evidence type="ECO:0000256" key="4">
    <source>
        <dbReference type="SAM" id="Phobius"/>
    </source>
</evidence>
<reference evidence="7" key="1">
    <citation type="submission" date="2016-10" db="EMBL/GenBank/DDBJ databases">
        <authorList>
            <person name="Varghese N."/>
            <person name="Submissions S."/>
        </authorList>
    </citation>
    <scope>NUCLEOTIDE SEQUENCE [LARGE SCALE GENOMIC DNA]</scope>
    <source>
        <strain evidence="7">CGMCC 1.11014</strain>
    </source>
</reference>
<keyword evidence="7" id="KW-1185">Reference proteome</keyword>
<dbReference type="FunFam" id="3.30.70.270:FF:000001">
    <property type="entry name" value="Diguanylate cyclase domain protein"/>
    <property type="match status" value="1"/>
</dbReference>
<accession>A0A1I7LEY9</accession>
<dbReference type="PANTHER" id="PTHR45138">
    <property type="entry name" value="REGULATORY COMPONENTS OF SENSORY TRANSDUCTION SYSTEM"/>
    <property type="match status" value="1"/>
</dbReference>
<dbReference type="InterPro" id="IPR043128">
    <property type="entry name" value="Rev_trsase/Diguanyl_cyclase"/>
</dbReference>
<dbReference type="SUPFAM" id="SSF55073">
    <property type="entry name" value="Nucleotide cyclase"/>
    <property type="match status" value="1"/>
</dbReference>
<dbReference type="InterPro" id="IPR050469">
    <property type="entry name" value="Diguanylate_Cyclase"/>
</dbReference>
<evidence type="ECO:0000256" key="3">
    <source>
        <dbReference type="SAM" id="MobiDB-lite"/>
    </source>
</evidence>
<comment type="catalytic activity">
    <reaction evidence="2">
        <text>2 GTP = 3',3'-c-di-GMP + 2 diphosphate</text>
        <dbReference type="Rhea" id="RHEA:24898"/>
        <dbReference type="ChEBI" id="CHEBI:33019"/>
        <dbReference type="ChEBI" id="CHEBI:37565"/>
        <dbReference type="ChEBI" id="CHEBI:58805"/>
        <dbReference type="EC" id="2.7.7.65"/>
    </reaction>
</comment>
<keyword evidence="4" id="KW-1133">Transmembrane helix</keyword>
<name>A0A1I7LEY9_9BURK</name>
<feature type="transmembrane region" description="Helical" evidence="4">
    <location>
        <begin position="6"/>
        <end position="25"/>
    </location>
</feature>
<dbReference type="GO" id="GO:0005886">
    <property type="term" value="C:plasma membrane"/>
    <property type="evidence" value="ECO:0007669"/>
    <property type="project" value="TreeGrafter"/>
</dbReference>
<organism evidence="6 7">
    <name type="scientific">Pseudoduganella namucuonensis</name>
    <dbReference type="NCBI Taxonomy" id="1035707"/>
    <lineage>
        <taxon>Bacteria</taxon>
        <taxon>Pseudomonadati</taxon>
        <taxon>Pseudomonadota</taxon>
        <taxon>Betaproteobacteria</taxon>
        <taxon>Burkholderiales</taxon>
        <taxon>Oxalobacteraceae</taxon>
        <taxon>Telluria group</taxon>
        <taxon>Pseudoduganella</taxon>
    </lineage>
</organism>
<dbReference type="Gene3D" id="3.30.70.270">
    <property type="match status" value="1"/>
</dbReference>
<dbReference type="InterPro" id="IPR029787">
    <property type="entry name" value="Nucleotide_cyclase"/>
</dbReference>
<dbReference type="SMART" id="SM00267">
    <property type="entry name" value="GGDEF"/>
    <property type="match status" value="1"/>
</dbReference>
<keyword evidence="4" id="KW-0472">Membrane</keyword>
<dbReference type="STRING" id="1035707.SAMN05216552_102810"/>
<feature type="transmembrane region" description="Helical" evidence="4">
    <location>
        <begin position="62"/>
        <end position="80"/>
    </location>
</feature>
<feature type="transmembrane region" description="Helical" evidence="4">
    <location>
        <begin position="151"/>
        <end position="171"/>
    </location>
</feature>
<feature type="transmembrane region" description="Helical" evidence="4">
    <location>
        <begin position="92"/>
        <end position="111"/>
    </location>
</feature>
<gene>
    <name evidence="6" type="ORF">SAMN05216552_102810</name>
</gene>
<dbReference type="GO" id="GO:0052621">
    <property type="term" value="F:diguanylate cyclase activity"/>
    <property type="evidence" value="ECO:0007669"/>
    <property type="project" value="UniProtKB-EC"/>
</dbReference>
<proteinExistence type="predicted"/>
<dbReference type="RefSeq" id="WP_093558179.1">
    <property type="nucleotide sequence ID" value="NZ_FPBO01000028.1"/>
</dbReference>
<dbReference type="NCBIfam" id="TIGR00254">
    <property type="entry name" value="GGDEF"/>
    <property type="match status" value="1"/>
</dbReference>
<dbReference type="InterPro" id="IPR000160">
    <property type="entry name" value="GGDEF_dom"/>
</dbReference>
<dbReference type="EC" id="2.7.7.65" evidence="1"/>
<dbReference type="PANTHER" id="PTHR45138:SF9">
    <property type="entry name" value="DIGUANYLATE CYCLASE DGCM-RELATED"/>
    <property type="match status" value="1"/>
</dbReference>
<feature type="region of interest" description="Disordered" evidence="3">
    <location>
        <begin position="384"/>
        <end position="407"/>
    </location>
</feature>
<dbReference type="CDD" id="cd01949">
    <property type="entry name" value="GGDEF"/>
    <property type="match status" value="1"/>
</dbReference>
<evidence type="ECO:0000256" key="1">
    <source>
        <dbReference type="ARBA" id="ARBA00012528"/>
    </source>
</evidence>
<dbReference type="GO" id="GO:1902201">
    <property type="term" value="P:negative regulation of bacterial-type flagellum-dependent cell motility"/>
    <property type="evidence" value="ECO:0007669"/>
    <property type="project" value="TreeGrafter"/>
</dbReference>
<evidence type="ECO:0000313" key="6">
    <source>
        <dbReference type="EMBL" id="SFV08241.1"/>
    </source>
</evidence>
<dbReference type="AlphaFoldDB" id="A0A1I7LEY9"/>
<dbReference type="Pfam" id="PF00990">
    <property type="entry name" value="GGDEF"/>
    <property type="match status" value="1"/>
</dbReference>